<reference evidence="3 4" key="1">
    <citation type="submission" date="2017-04" db="EMBL/GenBank/DDBJ databases">
        <authorList>
            <person name="Afonso C.L."/>
            <person name="Miller P.J."/>
            <person name="Scott M.A."/>
            <person name="Spackman E."/>
            <person name="Goraichik I."/>
            <person name="Dimitrov K.M."/>
            <person name="Suarez D.L."/>
            <person name="Swayne D.E."/>
        </authorList>
    </citation>
    <scope>NUCLEOTIDE SEQUENCE [LARGE SCALE GENOMIC DNA]</scope>
    <source>
        <strain evidence="3 4">DSM 43828</strain>
    </source>
</reference>
<keyword evidence="4" id="KW-1185">Reference proteome</keyword>
<evidence type="ECO:0000259" key="2">
    <source>
        <dbReference type="Pfam" id="PF01326"/>
    </source>
</evidence>
<dbReference type="Pfam" id="PF01326">
    <property type="entry name" value="PPDK_N"/>
    <property type="match status" value="1"/>
</dbReference>
<dbReference type="Gene3D" id="1.10.189.10">
    <property type="entry name" value="Pyruvate Phosphate Dikinase, domain 2"/>
    <property type="match status" value="1"/>
</dbReference>
<dbReference type="InterPro" id="IPR008279">
    <property type="entry name" value="PEP-util_enz_mobile_dom"/>
</dbReference>
<dbReference type="Gene3D" id="3.30.470.20">
    <property type="entry name" value="ATP-grasp fold, B domain"/>
    <property type="match status" value="1"/>
</dbReference>
<evidence type="ECO:0000313" key="4">
    <source>
        <dbReference type="Proteomes" id="UP000192674"/>
    </source>
</evidence>
<protein>
    <submittedName>
        <fullName evidence="3">Pyruvate, phosphate dikinase</fullName>
    </submittedName>
</protein>
<accession>A0A1W2CF19</accession>
<dbReference type="InterPro" id="IPR002192">
    <property type="entry name" value="PPDK_AMP/ATP-bd"/>
</dbReference>
<feature type="domain" description="PEP-utilising enzyme mobile" evidence="1">
    <location>
        <begin position="309"/>
        <end position="387"/>
    </location>
</feature>
<dbReference type="InterPro" id="IPR010121">
    <property type="entry name" value="Pyruvate_phosphate_dikinase"/>
</dbReference>
<evidence type="ECO:0000313" key="3">
    <source>
        <dbReference type="EMBL" id="SMC83813.1"/>
    </source>
</evidence>
<dbReference type="GO" id="GO:0050242">
    <property type="term" value="F:pyruvate, phosphate dikinase activity"/>
    <property type="evidence" value="ECO:0007669"/>
    <property type="project" value="InterPro"/>
</dbReference>
<feature type="domain" description="Pyruvate phosphate dikinase AMP/ATP-binding" evidence="2">
    <location>
        <begin position="61"/>
        <end position="180"/>
    </location>
</feature>
<organism evidence="3 4">
    <name type="scientific">Kibdelosporangium aridum</name>
    <dbReference type="NCBI Taxonomy" id="2030"/>
    <lineage>
        <taxon>Bacteria</taxon>
        <taxon>Bacillati</taxon>
        <taxon>Actinomycetota</taxon>
        <taxon>Actinomycetes</taxon>
        <taxon>Pseudonocardiales</taxon>
        <taxon>Pseudonocardiaceae</taxon>
        <taxon>Kibdelosporangium</taxon>
    </lineage>
</organism>
<dbReference type="Gene3D" id="3.30.1490.20">
    <property type="entry name" value="ATP-grasp fold, A domain"/>
    <property type="match status" value="1"/>
</dbReference>
<proteinExistence type="predicted"/>
<keyword evidence="3" id="KW-0418">Kinase</keyword>
<dbReference type="Pfam" id="PF00391">
    <property type="entry name" value="PEP-utilizers"/>
    <property type="match status" value="1"/>
</dbReference>
<dbReference type="SUPFAM" id="SSF56059">
    <property type="entry name" value="Glutathione synthetase ATP-binding domain-like"/>
    <property type="match status" value="1"/>
</dbReference>
<dbReference type="AlphaFoldDB" id="A0A1W2CF19"/>
<keyword evidence="3" id="KW-0670">Pyruvate</keyword>
<dbReference type="OrthoDB" id="9765468at2"/>
<dbReference type="SUPFAM" id="SSF52009">
    <property type="entry name" value="Phosphohistidine domain"/>
    <property type="match status" value="1"/>
</dbReference>
<dbReference type="PANTHER" id="PTHR22931:SF9">
    <property type="entry name" value="PYRUVATE, PHOSPHATE DIKINASE 1, CHLOROPLASTIC"/>
    <property type="match status" value="1"/>
</dbReference>
<dbReference type="InterPro" id="IPR036637">
    <property type="entry name" value="Phosphohistidine_dom_sf"/>
</dbReference>
<sequence length="419" mass="44201">MTWIHQLSAELDETADVLGSKAFGLVTLLRLGLPVPPGFVIGTDACREFLHKGHMPDGFDDELAAAMNGFDSVSVRSGSKVSMPGMMNTVLNVSDPRFLRSAIIEVFESWNTPRAKAYRALHDIPDDLGTAVTVQAMVYGNRDDHSGTGVAFSRNPNTGEPVPYGDVLFRQQGDAVVSGSQSTSPLAELASEPAVWNGLLDGLRRIEQHYRDACYVEFTFESGELWFLQVRPGRFVGRAAIRLAVDLVDEGMISEAEAVRRVTRNDVANSSTPRIVATDILARGIGASPGVATGVVVTTSDDAVRAPVPVILVRPETSPFDMHGLAAAAGVVTARGGPASHAAIVARSMGKPAVVGVSSLTVEDAAIHANGQRIPAGESITIDGTSGAIVVGHADVTTAAVDPYLTRFLGWADAGPPIR</sequence>
<keyword evidence="3" id="KW-0808">Transferase</keyword>
<dbReference type="EMBL" id="FWXV01000002">
    <property type="protein sequence ID" value="SMC83813.1"/>
    <property type="molecule type" value="Genomic_DNA"/>
</dbReference>
<dbReference type="InterPro" id="IPR013815">
    <property type="entry name" value="ATP_grasp_subdomain_1"/>
</dbReference>
<dbReference type="Gene3D" id="3.50.30.10">
    <property type="entry name" value="Phosphohistidine domain"/>
    <property type="match status" value="1"/>
</dbReference>
<gene>
    <name evidence="3" type="ORF">SAMN05661093_01963</name>
</gene>
<dbReference type="RefSeq" id="WP_084425715.1">
    <property type="nucleotide sequence ID" value="NZ_FWXV01000002.1"/>
</dbReference>
<dbReference type="Proteomes" id="UP000192674">
    <property type="component" value="Unassembled WGS sequence"/>
</dbReference>
<name>A0A1W2CF19_KIBAR</name>
<dbReference type="GO" id="GO:0016301">
    <property type="term" value="F:kinase activity"/>
    <property type="evidence" value="ECO:0007669"/>
    <property type="project" value="UniProtKB-KW"/>
</dbReference>
<dbReference type="PANTHER" id="PTHR22931">
    <property type="entry name" value="PHOSPHOENOLPYRUVATE DIKINASE-RELATED"/>
    <property type="match status" value="1"/>
</dbReference>
<dbReference type="GO" id="GO:0005524">
    <property type="term" value="F:ATP binding"/>
    <property type="evidence" value="ECO:0007669"/>
    <property type="project" value="InterPro"/>
</dbReference>
<evidence type="ECO:0000259" key="1">
    <source>
        <dbReference type="Pfam" id="PF00391"/>
    </source>
</evidence>